<name>A7S153_NEMVE</name>
<feature type="transmembrane region" description="Helical" evidence="5">
    <location>
        <begin position="139"/>
        <end position="156"/>
    </location>
</feature>
<dbReference type="FunFam" id="1.20.1740.10:FF:000051">
    <property type="entry name" value="Amino acid permease"/>
    <property type="match status" value="1"/>
</dbReference>
<dbReference type="STRING" id="45351.A7S153"/>
<feature type="transmembrane region" description="Helical" evidence="5">
    <location>
        <begin position="47"/>
        <end position="64"/>
    </location>
</feature>
<feature type="transmembrane region" description="Helical" evidence="5">
    <location>
        <begin position="452"/>
        <end position="469"/>
    </location>
</feature>
<comment type="subcellular location">
    <subcellularLocation>
        <location evidence="1">Membrane</location>
        <topology evidence="1">Multi-pass membrane protein</topology>
    </subcellularLocation>
</comment>
<dbReference type="PhylomeDB" id="A7S153"/>
<feature type="transmembrane region" description="Helical" evidence="5">
    <location>
        <begin position="193"/>
        <end position="215"/>
    </location>
</feature>
<feature type="transmembrane region" description="Helical" evidence="5">
    <location>
        <begin position="389"/>
        <end position="412"/>
    </location>
</feature>
<dbReference type="InParanoid" id="A7S153"/>
<dbReference type="PANTHER" id="PTHR11785:SF512">
    <property type="entry name" value="SOBREMESA, ISOFORM B"/>
    <property type="match status" value="1"/>
</dbReference>
<gene>
    <name evidence="6" type="ORF">NEMVEDRAFT_v1g234744</name>
</gene>
<dbReference type="PIRSF" id="PIRSF006060">
    <property type="entry name" value="AA_transporter"/>
    <property type="match status" value="1"/>
</dbReference>
<evidence type="ECO:0008006" key="8">
    <source>
        <dbReference type="Google" id="ProtNLM"/>
    </source>
</evidence>
<evidence type="ECO:0000256" key="2">
    <source>
        <dbReference type="ARBA" id="ARBA00022692"/>
    </source>
</evidence>
<feature type="transmembrane region" description="Helical" evidence="5">
    <location>
        <begin position="316"/>
        <end position="333"/>
    </location>
</feature>
<evidence type="ECO:0000313" key="7">
    <source>
        <dbReference type="Proteomes" id="UP000001593"/>
    </source>
</evidence>
<proteinExistence type="predicted"/>
<dbReference type="Gene3D" id="1.20.1740.10">
    <property type="entry name" value="Amino acid/polyamine transporter I"/>
    <property type="match status" value="1"/>
</dbReference>
<dbReference type="InterPro" id="IPR002293">
    <property type="entry name" value="AA/rel_permease1"/>
</dbReference>
<evidence type="ECO:0000256" key="5">
    <source>
        <dbReference type="SAM" id="Phobius"/>
    </source>
</evidence>
<feature type="transmembrane region" description="Helical" evidence="5">
    <location>
        <begin position="270"/>
        <end position="296"/>
    </location>
</feature>
<sequence length="473" mass="51228">MHGLPKQIRINTTDPTRHGIKTNSMEQYYNGTVKTLQMTSTETRAKATGVAIIIGIMIGSGIFVSPKFVLENTGSVGMMVVAWALCGLVATLGSLCYCELGTSIQKSGGELVYFREAFGSLPAFLVSWTIILVLKPSSIAIISMAFASYAYLPFMAPGTPEPTTTIKLIAAGCIILLTIVNCVSTQFAAKSQVVFMVMKLTAIAVVVLLGAYHAFSGHTKNFQDLFKGTSTNLGKLAHAFYSGLWAFDGWNQLNYCTGELKNPHVNLPRAALIALPLVTICYILINMAYLCILSPAEIISSEAVAVTFADKVNHPIIMALIPILVSCSCFGAANSSIFTNAKVVCAAVKQGHMPLFLGAVNKRLQMPIYAVASPSFIGLLLLIPSNLGSLISCFSFVAWGLYGGAFLSLLVFRWKFPTQRQPYRVWTVVPVFMLLISIYLIISPFASKPKESAFALGYIFTGVPFYFVFASKK</sequence>
<organism evidence="6 7">
    <name type="scientific">Nematostella vectensis</name>
    <name type="common">Starlet sea anemone</name>
    <dbReference type="NCBI Taxonomy" id="45351"/>
    <lineage>
        <taxon>Eukaryota</taxon>
        <taxon>Metazoa</taxon>
        <taxon>Cnidaria</taxon>
        <taxon>Anthozoa</taxon>
        <taxon>Hexacorallia</taxon>
        <taxon>Actiniaria</taxon>
        <taxon>Edwardsiidae</taxon>
        <taxon>Nematostella</taxon>
    </lineage>
</organism>
<accession>A7S153</accession>
<dbReference type="Pfam" id="PF13520">
    <property type="entry name" value="AA_permease_2"/>
    <property type="match status" value="1"/>
</dbReference>
<dbReference type="OMA" id="AGGFNTY"/>
<protein>
    <recommendedName>
        <fullName evidence="8">B(0,+)-type amino acid transporter 1</fullName>
    </recommendedName>
</protein>
<dbReference type="HOGENOM" id="CLU_007946_3_0_1"/>
<keyword evidence="7" id="KW-1185">Reference proteome</keyword>
<evidence type="ECO:0000256" key="4">
    <source>
        <dbReference type="ARBA" id="ARBA00023136"/>
    </source>
</evidence>
<dbReference type="GO" id="GO:0016020">
    <property type="term" value="C:membrane"/>
    <property type="evidence" value="ECO:0007669"/>
    <property type="project" value="UniProtKB-SubCell"/>
</dbReference>
<feature type="transmembrane region" description="Helical" evidence="5">
    <location>
        <begin position="168"/>
        <end position="187"/>
    </location>
</feature>
<keyword evidence="2 5" id="KW-0812">Transmembrane</keyword>
<keyword evidence="3 5" id="KW-1133">Transmembrane helix</keyword>
<dbReference type="Proteomes" id="UP000001593">
    <property type="component" value="Unassembled WGS sequence"/>
</dbReference>
<dbReference type="eggNOG" id="KOG1287">
    <property type="taxonomic scope" value="Eukaryota"/>
</dbReference>
<dbReference type="GO" id="GO:0015179">
    <property type="term" value="F:L-amino acid transmembrane transporter activity"/>
    <property type="evidence" value="ECO:0000318"/>
    <property type="project" value="GO_Central"/>
</dbReference>
<feature type="transmembrane region" description="Helical" evidence="5">
    <location>
        <begin position="112"/>
        <end position="133"/>
    </location>
</feature>
<dbReference type="GO" id="GO:0003333">
    <property type="term" value="P:amino acid transmembrane transport"/>
    <property type="evidence" value="ECO:0000318"/>
    <property type="project" value="GO_Central"/>
</dbReference>
<dbReference type="InterPro" id="IPR050598">
    <property type="entry name" value="AminoAcid_Transporter"/>
</dbReference>
<dbReference type="PANTHER" id="PTHR11785">
    <property type="entry name" value="AMINO ACID TRANSPORTER"/>
    <property type="match status" value="1"/>
</dbReference>
<evidence type="ECO:0000256" key="3">
    <source>
        <dbReference type="ARBA" id="ARBA00022989"/>
    </source>
</evidence>
<reference evidence="6 7" key="1">
    <citation type="journal article" date="2007" name="Science">
        <title>Sea anemone genome reveals ancestral eumetazoan gene repertoire and genomic organization.</title>
        <authorList>
            <person name="Putnam N.H."/>
            <person name="Srivastava M."/>
            <person name="Hellsten U."/>
            <person name="Dirks B."/>
            <person name="Chapman J."/>
            <person name="Salamov A."/>
            <person name="Terry A."/>
            <person name="Shapiro H."/>
            <person name="Lindquist E."/>
            <person name="Kapitonov V.V."/>
            <person name="Jurka J."/>
            <person name="Genikhovich G."/>
            <person name="Grigoriev I.V."/>
            <person name="Lucas S.M."/>
            <person name="Steele R.E."/>
            <person name="Finnerty J.R."/>
            <person name="Technau U."/>
            <person name="Martindale M.Q."/>
            <person name="Rokhsar D.S."/>
        </authorList>
    </citation>
    <scope>NUCLEOTIDE SEQUENCE [LARGE SCALE GENOMIC DNA]</scope>
    <source>
        <strain evidence="7">CH2 X CH6</strain>
    </source>
</reference>
<dbReference type="AlphaFoldDB" id="A7S153"/>
<keyword evidence="4 5" id="KW-0472">Membrane</keyword>
<evidence type="ECO:0000256" key="1">
    <source>
        <dbReference type="ARBA" id="ARBA00004141"/>
    </source>
</evidence>
<evidence type="ECO:0000313" key="6">
    <source>
        <dbReference type="EMBL" id="EDO42578.1"/>
    </source>
</evidence>
<feature type="transmembrane region" description="Helical" evidence="5">
    <location>
        <begin position="424"/>
        <end position="446"/>
    </location>
</feature>
<dbReference type="EMBL" id="DS469563">
    <property type="protein sequence ID" value="EDO42578.1"/>
    <property type="molecule type" value="Genomic_DNA"/>
</dbReference>
<feature type="transmembrane region" description="Helical" evidence="5">
    <location>
        <begin position="76"/>
        <end position="100"/>
    </location>
</feature>
<feature type="transmembrane region" description="Helical" evidence="5">
    <location>
        <begin position="366"/>
        <end position="383"/>
    </location>
</feature>